<dbReference type="AlphaFoldDB" id="A0A2M8ERM9"/>
<accession>A0A2M8ERM9</accession>
<name>A0A2M8ERM9_9BACT</name>
<dbReference type="SUPFAM" id="SSF50199">
    <property type="entry name" value="Staphylococcal nuclease"/>
    <property type="match status" value="1"/>
</dbReference>
<dbReference type="Gene3D" id="2.40.50.90">
    <property type="match status" value="1"/>
</dbReference>
<dbReference type="EMBL" id="PFSH01000009">
    <property type="protein sequence ID" value="PJC25367.1"/>
    <property type="molecule type" value="Genomic_DNA"/>
</dbReference>
<protein>
    <submittedName>
        <fullName evidence="1">Uncharacterized protein</fullName>
    </submittedName>
</protein>
<dbReference type="InterPro" id="IPR035437">
    <property type="entry name" value="SNase_OB-fold_sf"/>
</dbReference>
<evidence type="ECO:0000313" key="2">
    <source>
        <dbReference type="Proteomes" id="UP000230228"/>
    </source>
</evidence>
<reference evidence="2" key="1">
    <citation type="submission" date="2017-09" db="EMBL/GenBank/DDBJ databases">
        <title>Depth-based differentiation of microbial function through sediment-hosted aquifers and enrichment of novel symbionts in the deep terrestrial subsurface.</title>
        <authorList>
            <person name="Probst A.J."/>
            <person name="Ladd B."/>
            <person name="Jarett J.K."/>
            <person name="Geller-Mcgrath D.E."/>
            <person name="Sieber C.M.K."/>
            <person name="Emerson J.B."/>
            <person name="Anantharaman K."/>
            <person name="Thomas B.C."/>
            <person name="Malmstrom R."/>
            <person name="Stieglmeier M."/>
            <person name="Klingl A."/>
            <person name="Woyke T."/>
            <person name="Ryan C.M."/>
            <person name="Banfield J.F."/>
        </authorList>
    </citation>
    <scope>NUCLEOTIDE SEQUENCE [LARGE SCALE GENOMIC DNA]</scope>
</reference>
<comment type="caution">
    <text evidence="1">The sequence shown here is derived from an EMBL/GenBank/DDBJ whole genome shotgun (WGS) entry which is preliminary data.</text>
</comment>
<sequence>MARVKVKKVIDGDTFEDTRHSFFRLEGVDAPEKRERGYNKAKEALKNMIDGEELIVKQVGESYGRKVIEARIPGEKTTINTKMKRKT</sequence>
<organism evidence="1 2">
    <name type="scientific">Candidatus Tagabacteria bacterium CG_4_9_14_0_2_um_filter_41_11</name>
    <dbReference type="NCBI Taxonomy" id="1975019"/>
    <lineage>
        <taxon>Bacteria</taxon>
        <taxon>Candidatus Tagaibacteriota</taxon>
    </lineage>
</organism>
<evidence type="ECO:0000313" key="1">
    <source>
        <dbReference type="EMBL" id="PJC25367.1"/>
    </source>
</evidence>
<dbReference type="Proteomes" id="UP000230228">
    <property type="component" value="Unassembled WGS sequence"/>
</dbReference>
<proteinExistence type="predicted"/>
<gene>
    <name evidence="1" type="ORF">CO056_00595</name>
</gene>